<accession>A0A6C0CCD5</accession>
<dbReference type="InterPro" id="IPR007542">
    <property type="entry name" value="MCP_C"/>
</dbReference>
<proteinExistence type="predicted"/>
<dbReference type="Pfam" id="PF04451">
    <property type="entry name" value="Capsid_NCLDV"/>
    <property type="match status" value="1"/>
</dbReference>
<dbReference type="InterPro" id="IPR016112">
    <property type="entry name" value="VP_dsDNA_II"/>
</dbReference>
<feature type="domain" description="Major capsid protein C-terminal" evidence="1">
    <location>
        <begin position="2259"/>
        <end position="2378"/>
    </location>
</feature>
<evidence type="ECO:0000313" key="2">
    <source>
        <dbReference type="EMBL" id="QHT01339.1"/>
    </source>
</evidence>
<dbReference type="GO" id="GO:0005198">
    <property type="term" value="F:structural molecule activity"/>
    <property type="evidence" value="ECO:0007669"/>
    <property type="project" value="InterPro"/>
</dbReference>
<reference evidence="2" key="1">
    <citation type="journal article" date="2020" name="Nature">
        <title>Giant virus diversity and host interactions through global metagenomics.</title>
        <authorList>
            <person name="Schulz F."/>
            <person name="Roux S."/>
            <person name="Paez-Espino D."/>
            <person name="Jungbluth S."/>
            <person name="Walsh D.A."/>
            <person name="Denef V.J."/>
            <person name="McMahon K.D."/>
            <person name="Konstantinidis K.T."/>
            <person name="Eloe-Fadrosh E.A."/>
            <person name="Kyrpides N.C."/>
            <person name="Woyke T."/>
        </authorList>
    </citation>
    <scope>NUCLEOTIDE SEQUENCE</scope>
    <source>
        <strain evidence="2">GVMAG-M-3300020192-26</strain>
    </source>
</reference>
<dbReference type="InterPro" id="IPR038519">
    <property type="entry name" value="MCP_C_sf"/>
</dbReference>
<evidence type="ECO:0000259" key="1">
    <source>
        <dbReference type="Pfam" id="PF04451"/>
    </source>
</evidence>
<dbReference type="EMBL" id="MN739369">
    <property type="protein sequence ID" value="QHT01339.1"/>
    <property type="molecule type" value="Genomic_DNA"/>
</dbReference>
<protein>
    <recommendedName>
        <fullName evidence="1">Major capsid protein C-terminal domain-containing protein</fullName>
    </recommendedName>
</protein>
<dbReference type="Gene3D" id="2.70.9.10">
    <property type="entry name" value="Adenovirus Type 2 Hexon, domain 4"/>
    <property type="match status" value="1"/>
</dbReference>
<name>A0A6C0CCD5_9ZZZZ</name>
<dbReference type="SUPFAM" id="SSF49749">
    <property type="entry name" value="Group II dsDNA viruses VP"/>
    <property type="match status" value="3"/>
</dbReference>
<organism evidence="2">
    <name type="scientific">viral metagenome</name>
    <dbReference type="NCBI Taxonomy" id="1070528"/>
    <lineage>
        <taxon>unclassified sequences</taxon>
        <taxon>metagenomes</taxon>
        <taxon>organismal metagenomes</taxon>
    </lineage>
</organism>
<sequence length="2389" mass="278946">MVGAILQVVSNNFAHANRWINEDPQITYFKKIYRRHTPFSFELVDLPCQIDFGGSCTVPILPVGDLAHRILFAFNIPYMAAAFLNPKTTDLISIVNESIFSDDIFASRVKRFIGGEQLQIAATMDLIEEKLCCYNREECVRLKILEALHKYRDPIGFNDTDTYPTNDPTFEFIRRESFDFVRFKMSLTKEWLNQKKEYYPIYKLLSFIYNTNRNIVRDSPIVNTNVVSSVLLYSSIFNIIIPNREILAMYYIHSLDYTNIQQYITSVTTEVFDIKLTEEYTALNISKNTPLDTPFKNNLEYFQFLYSIYNVNPTQILNPDFNKNTIEMDVYTLLQKMAFAGESVDDIQSDFYYYGPSFFYVLNTYNTIINILSNLATTVPIVVAKAFNFETVPVDIYADTLATALTTQFNPTIVDPNFKANWDFEINDLERPIEDNSFTPIAEFNTSDQIYPNMFINEYLQQINNHLGFLFNNIRDGVNILFEAYRPRLFATTRTLFLNNTPPLQNIYSYIVPTTGYQDNSAKRIGNVFNANIWFFYFFKYLDTFNENNFVNYAVPNTTLSELNLNTNSLLFMSSIITLLKLNVNNYMHEISYMLNDLYSKSPSIFAEDTMENYVPMSFGSVIDDVNIHDDLLGVTLVFYRNHTQTILELFEYMYFFIDNITINQLNNYLNIMILPISMTVMSSIREMVKLMYYSIFAYFMDKYDSFRYEAPANYSMNDYNADDVLSLRNYANYFLNNNFIQLAPNQRQIPLNNVVAQMEFYFVAEMLNMRELEKFYYNCVFNDDLLADEVGSTTATLIAMVKDFFAKITPPINTTIFKISTDTVRKYWNALYSPSETNLYYSTFDLDRYNGLPYNLTIYKSRDFGLVPIPIPPPEPLPQTDPFGINPKYYDNKQVIVDYSPVPATNIEVLDTHIPVYWVTSSDTTNINTRSPVVNNEFQIFDIDYFRIKHSVMHKPHIKIPNNVRFISEYQMNLLKALHLTRRLNEIYPLKNDDLVYWIWITLFFLKGQTLPRKLYTNYLGIYDLGLAPTFLDLLDVYFAQIYVAKQSLATILTFPQSLLTEAINCLEQMFTEFTAGIKIQCGPQQPPYNYQTLTTANVYTYNDILAKVNTCVNIIDKVTIARDDFLSQYFYYVKYSNSIIEIQNANLIDSSNTPNVPVNKSFFFKNISQITYDILSKINYNNADLTALQFASTFTFFFPDAFVREAAEIVATVEQLDDFSQNVSNTLLTLLTPGTVARLTIKDTYDLLNIIFDCTKQNYAYCIENGFFDFVFCRLAIYQPVMLNKNVLAEQVYNYLVNIPRDQRMTKKDSKHVARLAASFGINFKDYYNYIMDNIFVLFNDATTEHITDPYPYQRSTLIGIRLSGELDYFFLKWVLCAEVERYVMFKNHIIADIFSVIDPVANVSLVLFFKLVDNVTYPYIYIFFDFVSKHCLELTSIMNPISLSDKFDLLRNQEIISLYYRAFYVLSDSLEYYMDLIWDWMMTLCNDDPYLVINDFGYPDRPTVIVNQIHLENVLQIAEDAARECPLLGENQTINGLYFRKLVERNEIVSFIKDVCCRGIVLLQKRREELIVMKNSMFNVFYRNKHAKMAWIRKLAHFLIFDVTVRNGDQILDSHQSDFLEAFHEVTKQDGSERGYNKMIGNRKDLTIYDDKLKQSYLITMPLIFYFNRNPICAIPLNASLNMPYDVTIEFRPLDQVTYKEQFADFIDPTLYPYVNDPNTVLEPFMPSIVNAYLTVEYIYLTTNERKIFVTNMLQYIMEEVQDDDGFSITGQSLTPIYKIATTKKTYDTIKNGVKVREEYYDPYKGVYIDKDELDRIVHQAPAVECKIGCGPPAIDDYSNTGIDFLPRNDYVLEPYINKSGICQYMMVNKPLSDLDPDLDPNIHRKRLEYQHFFNNPTELMFMLIKLDIHTQPLGRVDEKSYFYGEYQWDNYGVYSYYDLSKIYCAKKNYYRQLQIKLNDPDDPVYGFVMIIDQLLIKYANIDNLPVEVDATDIEQFIQDNLEEFIANLQRIKCAYMQYDCILTDFEKLIRLKENIIYLALDYEIWQAEFLFQMVTDVYDQLNIVPVPSDVIITQVYQIIIPGFNIGDFTMIKSPFQAGLVYLLTPYLEAGTLTNFEITTAVNLIYADYNEAEINYLISVVNETFDITILTYSFINFMDYYYNLYNLKTDKIPALVKILLQINTRLNLSPTKEYDFLDVYPIQDLFYKNIIYQIIPIISNDNPFRDYLTLIPFRMLKVITRKMNEQVNIIVNTTKVKLINYQENMIENPKVNPLIRGYMTFNSYTVMPPDSDGLVWCEMNAYRYLLHTPSVGINTYSWALDPLLSQPTGSVNFSRIDDFRSILDLHPLIGTRFPATIRTIMLSINLLRFLSGLAGKTWENPKLSSA</sequence>
<dbReference type="Gene3D" id="2.70.9.20">
    <property type="entry name" value="Major capsid protein Vp54"/>
    <property type="match status" value="1"/>
</dbReference>